<comment type="caution">
    <text evidence="1">The sequence shown here is derived from an EMBL/GenBank/DDBJ whole genome shotgun (WGS) entry which is preliminary data.</text>
</comment>
<keyword evidence="2" id="KW-1185">Reference proteome</keyword>
<reference evidence="1 2" key="1">
    <citation type="submission" date="2021-03" db="EMBL/GenBank/DDBJ databases">
        <authorList>
            <person name="Kanchanasin P."/>
            <person name="Saeng-In P."/>
            <person name="Phongsopitanun W."/>
            <person name="Yuki M."/>
            <person name="Kudo T."/>
            <person name="Ohkuma M."/>
            <person name="Tanasupawat S."/>
        </authorList>
    </citation>
    <scope>NUCLEOTIDE SEQUENCE [LARGE SCALE GENOMIC DNA]</scope>
    <source>
        <strain evidence="1 2">L46</strain>
    </source>
</reference>
<accession>A0ABS3RD83</accession>
<dbReference type="Proteomes" id="UP000666915">
    <property type="component" value="Unassembled WGS sequence"/>
</dbReference>
<dbReference type="Gene3D" id="3.40.50.150">
    <property type="entry name" value="Vaccinia Virus protein VP39"/>
    <property type="match status" value="1"/>
</dbReference>
<name>A0ABS3RD83_9ACTN</name>
<sequence length="626" mass="68387">MVRDRGEEMTGSREDPHRQARAARELPMLLHSMSVFRELFALVFDCREIGTVVEVGVESGQVSSVYADLGATVYCVEPSPDDTLRAVLDSDPRLNLVEEHSPAALDGLPTADLYVLDGDHNYAVVRAELDWIMKNAPDAVVVLHDVLWPSGRRDFYYQPSTLPPEDVHPNTADGPTVWHDEVTPAGFVGKGAFTAATHAGGERNGVLTAVEDAVAENGGGWRLEIVPAVFGFGVLARDGAPGADRIFASLRPFTSSSLLATMENNRIALYSRVLQLQYEAVSRADDANRLAETIAVQQQKIEQLRAELGRATAGVRSRPSAAERAAKAPGVNDYVTTVAMHRETWGTFIEQDPALVDAEKLHETLGIPILGGHRADLEGFAGHNTVFDRIAARVGAGGLAYEDQGSAKHYFDLFGRAEAHHQELTRLVDVGVFMGGSSVVLAGCVEPMGLELDLVDVNHAYLQFTYERLRRIFPGAMARVRVFHGDLPTYVEKVLLEESPVRAMIHHDGAHAFGQVVKDLSALHFARDRVHSLALKGTHLRGDIVHSNFVDAAAYAVFGADVKYEPLGAEFTPDAPVTNPDQWAGNYFLPGRPEGMYITFGGLDWKYPHRTMTLDAFLPAKADPRD</sequence>
<proteinExistence type="predicted"/>
<organism evidence="1 2">
    <name type="scientific">Actinomadura nitritigenes</name>
    <dbReference type="NCBI Taxonomy" id="134602"/>
    <lineage>
        <taxon>Bacteria</taxon>
        <taxon>Bacillati</taxon>
        <taxon>Actinomycetota</taxon>
        <taxon>Actinomycetes</taxon>
        <taxon>Streptosporangiales</taxon>
        <taxon>Thermomonosporaceae</taxon>
        <taxon>Actinomadura</taxon>
    </lineage>
</organism>
<gene>
    <name evidence="1" type="ORF">J4557_41505</name>
</gene>
<dbReference type="EMBL" id="JAGEOK010000040">
    <property type="protein sequence ID" value="MBO2444017.1"/>
    <property type="molecule type" value="Genomic_DNA"/>
</dbReference>
<keyword evidence="1" id="KW-0808">Transferase</keyword>
<protein>
    <submittedName>
        <fullName evidence="1">Class I SAM-dependent methyltransferase</fullName>
    </submittedName>
</protein>
<dbReference type="Pfam" id="PF13578">
    <property type="entry name" value="Methyltransf_24"/>
    <property type="match status" value="2"/>
</dbReference>
<dbReference type="SUPFAM" id="SSF53335">
    <property type="entry name" value="S-adenosyl-L-methionine-dependent methyltransferases"/>
    <property type="match status" value="2"/>
</dbReference>
<dbReference type="InterPro" id="IPR029063">
    <property type="entry name" value="SAM-dependent_MTases_sf"/>
</dbReference>
<dbReference type="GO" id="GO:0032259">
    <property type="term" value="P:methylation"/>
    <property type="evidence" value="ECO:0007669"/>
    <property type="project" value="UniProtKB-KW"/>
</dbReference>
<evidence type="ECO:0000313" key="2">
    <source>
        <dbReference type="Proteomes" id="UP000666915"/>
    </source>
</evidence>
<evidence type="ECO:0000313" key="1">
    <source>
        <dbReference type="EMBL" id="MBO2444017.1"/>
    </source>
</evidence>
<dbReference type="GO" id="GO:0008168">
    <property type="term" value="F:methyltransferase activity"/>
    <property type="evidence" value="ECO:0007669"/>
    <property type="project" value="UniProtKB-KW"/>
</dbReference>
<keyword evidence="1" id="KW-0489">Methyltransferase</keyword>
<dbReference type="RefSeq" id="WP_208272324.1">
    <property type="nucleotide sequence ID" value="NZ_BAAAGM010000020.1"/>
</dbReference>